<organism evidence="8 9">
    <name type="scientific">Shewanella metallivivens</name>
    <dbReference type="NCBI Taxonomy" id="2872342"/>
    <lineage>
        <taxon>Bacteria</taxon>
        <taxon>Pseudomonadati</taxon>
        <taxon>Pseudomonadota</taxon>
        <taxon>Gammaproteobacteria</taxon>
        <taxon>Alteromonadales</taxon>
        <taxon>Shewanellaceae</taxon>
        <taxon>Shewanella</taxon>
    </lineage>
</organism>
<sequence>MQTLTKEYITSLLPMRPDNSHKATFGHVLNIAGSMHYRGAAYLSSLSALRTGAGYVTLASSPGVCQSVSALTPNIVMRPLPTRPVIYAELSPQMTDSVCIGLQSIDTESIDEKAVIQLHDLLEKASVITVGSGLSIGQSKDEFNDSTAPLSSMAIAEGNHCFFLALLGALQTRSQSMVFDADALNFISHFLHHSPRKPQTPLHLPKNSIITPHPKELARLLNIDVEAIQADRVHYATEAAKQLNTIVLLKGYHTVISDGEYAFINPTGNNALAKAGSGDVLTGIIGGFCAQGLSPLNATCLGVYLHGLAGDLAAQALSEYSVLASDLLDYIPKAIKQITNVKPINV</sequence>
<dbReference type="Pfam" id="PF01256">
    <property type="entry name" value="Carb_kinase"/>
    <property type="match status" value="1"/>
</dbReference>
<keyword evidence="2 6" id="KW-0067">ATP-binding</keyword>
<feature type="binding site" evidence="6">
    <location>
        <position position="40"/>
    </location>
    <ligand>
        <name>(6S)-NADPHX</name>
        <dbReference type="ChEBI" id="CHEBI:64076"/>
    </ligand>
</feature>
<comment type="catalytic activity">
    <reaction evidence="6">
        <text>(6S)-NADHX + ADP = AMP + phosphate + NADH + H(+)</text>
        <dbReference type="Rhea" id="RHEA:32223"/>
        <dbReference type="ChEBI" id="CHEBI:15378"/>
        <dbReference type="ChEBI" id="CHEBI:43474"/>
        <dbReference type="ChEBI" id="CHEBI:57945"/>
        <dbReference type="ChEBI" id="CHEBI:64074"/>
        <dbReference type="ChEBI" id="CHEBI:456215"/>
        <dbReference type="ChEBI" id="CHEBI:456216"/>
        <dbReference type="EC" id="4.2.1.136"/>
    </reaction>
</comment>
<dbReference type="PANTHER" id="PTHR12592:SF0">
    <property type="entry name" value="ATP-DEPENDENT (S)-NAD(P)H-HYDRATE DEHYDRATASE"/>
    <property type="match status" value="1"/>
</dbReference>
<protein>
    <recommendedName>
        <fullName evidence="6">ADP-dependent (S)-NAD(P)H-hydrate dehydratase</fullName>
        <ecNumber evidence="6">4.2.1.136</ecNumber>
    </recommendedName>
    <alternativeName>
        <fullName evidence="6">ADP-dependent NAD(P)HX dehydratase</fullName>
    </alternativeName>
</protein>
<feature type="binding site" evidence="6">
    <location>
        <begin position="250"/>
        <end position="254"/>
    </location>
    <ligand>
        <name>AMP</name>
        <dbReference type="ChEBI" id="CHEBI:456215"/>
    </ligand>
</feature>
<dbReference type="SUPFAM" id="SSF53613">
    <property type="entry name" value="Ribokinase-like"/>
    <property type="match status" value="1"/>
</dbReference>
<dbReference type="PROSITE" id="PS51383">
    <property type="entry name" value="YJEF_C_3"/>
    <property type="match status" value="1"/>
</dbReference>
<dbReference type="EMBL" id="JAQQPZ010000002">
    <property type="protein sequence ID" value="MDD8058255.1"/>
    <property type="molecule type" value="Genomic_DNA"/>
</dbReference>
<evidence type="ECO:0000256" key="2">
    <source>
        <dbReference type="ARBA" id="ARBA00022840"/>
    </source>
</evidence>
<dbReference type="RefSeq" id="WP_238104039.1">
    <property type="nucleotide sequence ID" value="NZ_JAQQPZ010000002.1"/>
</dbReference>
<feature type="binding site" evidence="6">
    <location>
        <position position="213"/>
    </location>
    <ligand>
        <name>(6S)-NADPHX</name>
        <dbReference type="ChEBI" id="CHEBI:64076"/>
    </ligand>
</feature>
<evidence type="ECO:0000313" key="9">
    <source>
        <dbReference type="Proteomes" id="UP001213691"/>
    </source>
</evidence>
<comment type="cofactor">
    <cofactor evidence="6">
        <name>Mg(2+)</name>
        <dbReference type="ChEBI" id="CHEBI:18420"/>
    </cofactor>
</comment>
<dbReference type="InterPro" id="IPR017953">
    <property type="entry name" value="Carbohydrate_kinase_pred_CS"/>
</dbReference>
<comment type="subunit">
    <text evidence="6">Homotetramer.</text>
</comment>
<feature type="domain" description="YjeF C-terminal" evidence="7">
    <location>
        <begin position="5"/>
        <end position="338"/>
    </location>
</feature>
<comment type="caution">
    <text evidence="8">The sequence shown here is derived from an EMBL/GenBank/DDBJ whole genome shotgun (WGS) entry which is preliminary data.</text>
</comment>
<comment type="catalytic activity">
    <reaction evidence="6">
        <text>(6S)-NADPHX + ADP = AMP + phosphate + NADPH + H(+)</text>
        <dbReference type="Rhea" id="RHEA:32235"/>
        <dbReference type="ChEBI" id="CHEBI:15378"/>
        <dbReference type="ChEBI" id="CHEBI:43474"/>
        <dbReference type="ChEBI" id="CHEBI:57783"/>
        <dbReference type="ChEBI" id="CHEBI:64076"/>
        <dbReference type="ChEBI" id="CHEBI:456215"/>
        <dbReference type="ChEBI" id="CHEBI:456216"/>
        <dbReference type="EC" id="4.2.1.136"/>
    </reaction>
</comment>
<dbReference type="PANTHER" id="PTHR12592">
    <property type="entry name" value="ATP-DEPENDENT (S)-NAD(P)H-HYDRATE DEHYDRATASE FAMILY MEMBER"/>
    <property type="match status" value="1"/>
</dbReference>
<dbReference type="Gene3D" id="3.40.1190.20">
    <property type="match status" value="1"/>
</dbReference>
<reference evidence="8 9" key="1">
    <citation type="submission" date="2023-02" db="EMBL/GenBank/DDBJ databases">
        <title>Genome sequence of Shewanella metallivivens ER-Te-42B-Light, sp. nov., enriched from sulfide tube worms (Riftia pachyptila) isolated from Explorer Ridge in the Pacific Ocean.</title>
        <authorList>
            <person name="Maltman C."/>
            <person name="Kuzyk S.B."/>
            <person name="Kyndt J.A."/>
            <person name="Yurkov V."/>
        </authorList>
    </citation>
    <scope>NUCLEOTIDE SEQUENCE [LARGE SCALE GENOMIC DNA]</scope>
    <source>
        <strain evidence="8 9">ER-Te-42B-Light</strain>
    </source>
</reference>
<evidence type="ECO:0000313" key="8">
    <source>
        <dbReference type="EMBL" id="MDD8058255.1"/>
    </source>
</evidence>
<keyword evidence="9" id="KW-1185">Reference proteome</keyword>
<evidence type="ECO:0000256" key="1">
    <source>
        <dbReference type="ARBA" id="ARBA00022741"/>
    </source>
</evidence>
<accession>A0ABT5TI22</accession>
<dbReference type="CDD" id="cd01171">
    <property type="entry name" value="YXKO-related"/>
    <property type="match status" value="1"/>
</dbReference>
<feature type="binding site" evidence="6">
    <location>
        <position position="279"/>
    </location>
    <ligand>
        <name>(6S)-NADPHX</name>
        <dbReference type="ChEBI" id="CHEBI:64076"/>
    </ligand>
</feature>
<keyword evidence="1 6" id="KW-0547">Nucleotide-binding</keyword>
<proteinExistence type="inferred from homology"/>
<evidence type="ECO:0000259" key="7">
    <source>
        <dbReference type="PROSITE" id="PS51383"/>
    </source>
</evidence>
<keyword evidence="4 6" id="KW-0520">NAD</keyword>
<dbReference type="InterPro" id="IPR029056">
    <property type="entry name" value="Ribokinase-like"/>
</dbReference>
<dbReference type="InterPro" id="IPR000631">
    <property type="entry name" value="CARKD"/>
</dbReference>
<feature type="binding site" evidence="6">
    <location>
        <position position="133"/>
    </location>
    <ligand>
        <name>(6S)-NADPHX</name>
        <dbReference type="ChEBI" id="CHEBI:64076"/>
    </ligand>
</feature>
<evidence type="ECO:0000256" key="5">
    <source>
        <dbReference type="ARBA" id="ARBA00023239"/>
    </source>
</evidence>
<evidence type="ECO:0000256" key="6">
    <source>
        <dbReference type="HAMAP-Rule" id="MF_01965"/>
    </source>
</evidence>
<keyword evidence="3 6" id="KW-0521">NADP</keyword>
<dbReference type="HAMAP" id="MF_01965">
    <property type="entry name" value="NADHX_dehydratase"/>
    <property type="match status" value="1"/>
</dbReference>
<gene>
    <name evidence="6" type="primary">nnrD</name>
    <name evidence="8" type="ORF">PQR79_03785</name>
</gene>
<comment type="similarity">
    <text evidence="6">Belongs to the NnrD/CARKD family.</text>
</comment>
<evidence type="ECO:0000256" key="4">
    <source>
        <dbReference type="ARBA" id="ARBA00023027"/>
    </source>
</evidence>
<dbReference type="EC" id="4.2.1.136" evidence="6"/>
<dbReference type="NCBIfam" id="TIGR00196">
    <property type="entry name" value="yjeF_cterm"/>
    <property type="match status" value="1"/>
</dbReference>
<keyword evidence="5 6" id="KW-0456">Lyase</keyword>
<dbReference type="Proteomes" id="UP001213691">
    <property type="component" value="Unassembled WGS sequence"/>
</dbReference>
<feature type="binding site" evidence="6">
    <location>
        <position position="278"/>
    </location>
    <ligand>
        <name>AMP</name>
        <dbReference type="ChEBI" id="CHEBI:456215"/>
    </ligand>
</feature>
<dbReference type="PROSITE" id="PS01050">
    <property type="entry name" value="YJEF_C_2"/>
    <property type="match status" value="1"/>
</dbReference>
<name>A0ABT5TI22_9GAMM</name>
<comment type="function">
    <text evidence="6">Catalyzes the dehydration of the S-form of NAD(P)HX at the expense of ADP, which is converted to AMP. Together with NAD(P)HX epimerase, which catalyzes the epimerization of the S- and R-forms, the enzyme allows the repair of both epimers of NAD(P)HX, a damaged form of NAD(P)H that is a result of enzymatic or heat-dependent hydration.</text>
</comment>
<evidence type="ECO:0000256" key="3">
    <source>
        <dbReference type="ARBA" id="ARBA00022857"/>
    </source>
</evidence>